<organism evidence="1">
    <name type="scientific">Lepeophtheirus salmonis</name>
    <name type="common">Salmon louse</name>
    <name type="synonym">Caligus salmonis</name>
    <dbReference type="NCBI Taxonomy" id="72036"/>
    <lineage>
        <taxon>Eukaryota</taxon>
        <taxon>Metazoa</taxon>
        <taxon>Ecdysozoa</taxon>
        <taxon>Arthropoda</taxon>
        <taxon>Crustacea</taxon>
        <taxon>Multicrustacea</taxon>
        <taxon>Hexanauplia</taxon>
        <taxon>Copepoda</taxon>
        <taxon>Siphonostomatoida</taxon>
        <taxon>Caligidae</taxon>
        <taxon>Lepeophtheirus</taxon>
    </lineage>
</organism>
<dbReference type="EMBL" id="HACA01018005">
    <property type="protein sequence ID" value="CDW35366.1"/>
    <property type="molecule type" value="Transcribed_RNA"/>
</dbReference>
<proteinExistence type="predicted"/>
<name>A0A0K2UCF0_LEPSM</name>
<protein>
    <submittedName>
        <fullName evidence="1">Uncharacterized protein</fullName>
    </submittedName>
</protein>
<evidence type="ECO:0000313" key="1">
    <source>
        <dbReference type="EMBL" id="CDW35366.1"/>
    </source>
</evidence>
<reference evidence="1" key="1">
    <citation type="submission" date="2014-05" db="EMBL/GenBank/DDBJ databases">
        <authorList>
            <person name="Chronopoulou M."/>
        </authorList>
    </citation>
    <scope>NUCLEOTIDE SEQUENCE</scope>
    <source>
        <tissue evidence="1">Whole organism</tissue>
    </source>
</reference>
<sequence>MDSFSSGGFNYAVDKKRPSNGAWFVSFLFYL</sequence>
<dbReference type="AlphaFoldDB" id="A0A0K2UCF0"/>
<accession>A0A0K2UCF0</accession>